<feature type="chain" id="PRO_5026712299" description="Intersectin-EH binding protein Ibp1" evidence="2">
    <location>
        <begin position="29"/>
        <end position="119"/>
    </location>
</feature>
<keyword evidence="4" id="KW-1185">Reference proteome</keyword>
<evidence type="ECO:0000313" key="3">
    <source>
        <dbReference type="EMBL" id="BBZ77888.1"/>
    </source>
</evidence>
<feature type="region of interest" description="Disordered" evidence="1">
    <location>
        <begin position="59"/>
        <end position="86"/>
    </location>
</feature>
<evidence type="ECO:0000313" key="4">
    <source>
        <dbReference type="Proteomes" id="UP000467249"/>
    </source>
</evidence>
<accession>A0A6N4WBJ9</accession>
<dbReference type="Proteomes" id="UP000467249">
    <property type="component" value="Chromosome"/>
</dbReference>
<keyword evidence="2" id="KW-0732">Signal</keyword>
<evidence type="ECO:0008006" key="5">
    <source>
        <dbReference type="Google" id="ProtNLM"/>
    </source>
</evidence>
<feature type="signal peptide" evidence="2">
    <location>
        <begin position="1"/>
        <end position="28"/>
    </location>
</feature>
<sequence>MATLKNSARRLALAGGFALAVAAAPAVAAFTAVSTGPAPAVAECAPGEVVNTEGIGCLPAPPQDNPPGEVAFSTPGDNNSVPEVQGIPCTGANTGQCIGLQEEQGAPAVEPHSSISSSP</sequence>
<gene>
    <name evidence="3" type="ORF">MANY_32250</name>
</gene>
<dbReference type="KEGG" id="many:MANY_32250"/>
<evidence type="ECO:0000256" key="2">
    <source>
        <dbReference type="SAM" id="SignalP"/>
    </source>
</evidence>
<feature type="region of interest" description="Disordered" evidence="1">
    <location>
        <begin position="100"/>
        <end position="119"/>
    </location>
</feature>
<name>A0A6N4WBJ9_9MYCO</name>
<dbReference type="EMBL" id="AP022620">
    <property type="protein sequence ID" value="BBZ77888.1"/>
    <property type="molecule type" value="Genomic_DNA"/>
</dbReference>
<evidence type="ECO:0000256" key="1">
    <source>
        <dbReference type="SAM" id="MobiDB-lite"/>
    </source>
</evidence>
<organism evidence="3 4">
    <name type="scientific">Mycolicibacterium anyangense</name>
    <dbReference type="NCBI Taxonomy" id="1431246"/>
    <lineage>
        <taxon>Bacteria</taxon>
        <taxon>Bacillati</taxon>
        <taxon>Actinomycetota</taxon>
        <taxon>Actinomycetes</taxon>
        <taxon>Mycobacteriales</taxon>
        <taxon>Mycobacteriaceae</taxon>
        <taxon>Mycolicibacterium</taxon>
    </lineage>
</organism>
<proteinExistence type="predicted"/>
<dbReference type="AlphaFoldDB" id="A0A6N4WBJ9"/>
<reference evidence="3 4" key="1">
    <citation type="journal article" date="2019" name="Emerg. Microbes Infect.">
        <title>Comprehensive subspecies identification of 175 nontuberculous mycobacteria species based on 7547 genomic profiles.</title>
        <authorList>
            <person name="Matsumoto Y."/>
            <person name="Kinjo T."/>
            <person name="Motooka D."/>
            <person name="Nabeya D."/>
            <person name="Jung N."/>
            <person name="Uechi K."/>
            <person name="Horii T."/>
            <person name="Iida T."/>
            <person name="Fujita J."/>
            <person name="Nakamura S."/>
        </authorList>
    </citation>
    <scope>NUCLEOTIDE SEQUENCE [LARGE SCALE GENOMIC DNA]</scope>
    <source>
        <strain evidence="3 4">JCM 30275</strain>
    </source>
</reference>
<protein>
    <recommendedName>
        <fullName evidence="5">Intersectin-EH binding protein Ibp1</fullName>
    </recommendedName>
</protein>